<dbReference type="InterPro" id="IPR001958">
    <property type="entry name" value="Tet-R_TetA/multi-R_MdtG-like"/>
</dbReference>
<dbReference type="Gene3D" id="1.20.1250.20">
    <property type="entry name" value="MFS general substrate transporter like domains"/>
    <property type="match status" value="1"/>
</dbReference>
<feature type="transmembrane region" description="Helical" evidence="6">
    <location>
        <begin position="206"/>
        <end position="225"/>
    </location>
</feature>
<evidence type="ECO:0000259" key="7">
    <source>
        <dbReference type="PROSITE" id="PS50850"/>
    </source>
</evidence>
<keyword evidence="9" id="KW-1185">Reference proteome</keyword>
<organism evidence="8 9">
    <name type="scientific">Manganibacter manganicus</name>
    <dbReference type="NCBI Taxonomy" id="1873176"/>
    <lineage>
        <taxon>Bacteria</taxon>
        <taxon>Pseudomonadati</taxon>
        <taxon>Pseudomonadota</taxon>
        <taxon>Alphaproteobacteria</taxon>
        <taxon>Hyphomicrobiales</taxon>
        <taxon>Phyllobacteriaceae</taxon>
        <taxon>Manganibacter</taxon>
    </lineage>
</organism>
<gene>
    <name evidence="8" type="ORF">BFN67_05110</name>
</gene>
<evidence type="ECO:0000256" key="4">
    <source>
        <dbReference type="ARBA" id="ARBA00022989"/>
    </source>
</evidence>
<evidence type="ECO:0000313" key="9">
    <source>
        <dbReference type="Proteomes" id="UP000191905"/>
    </source>
</evidence>
<comment type="subcellular location">
    <subcellularLocation>
        <location evidence="2">Cell membrane</location>
    </subcellularLocation>
    <subcellularLocation>
        <location evidence="1">Membrane</location>
        <topology evidence="1">Multi-pass membrane protein</topology>
    </subcellularLocation>
</comment>
<dbReference type="SUPFAM" id="SSF103473">
    <property type="entry name" value="MFS general substrate transporter"/>
    <property type="match status" value="1"/>
</dbReference>
<evidence type="ECO:0000256" key="3">
    <source>
        <dbReference type="ARBA" id="ARBA00022692"/>
    </source>
</evidence>
<dbReference type="InterPro" id="IPR020846">
    <property type="entry name" value="MFS_dom"/>
</dbReference>
<dbReference type="Pfam" id="PF07690">
    <property type="entry name" value="MFS_1"/>
    <property type="match status" value="2"/>
</dbReference>
<feature type="transmembrane region" description="Helical" evidence="6">
    <location>
        <begin position="12"/>
        <end position="34"/>
    </location>
</feature>
<feature type="transmembrane region" description="Helical" evidence="6">
    <location>
        <begin position="138"/>
        <end position="160"/>
    </location>
</feature>
<comment type="caution">
    <text evidence="8">The sequence shown here is derived from an EMBL/GenBank/DDBJ whole genome shotgun (WGS) entry which is preliminary data.</text>
</comment>
<sequence length="409" mass="42655">MSERERSGSEGPAILFLIALCEGIALGLVLPSLPALYGRAAGTDDVAMVFGLSLGLYAVVNMLALPALGSLGDRFGRRPLLVLSLAVTAIDCLVIAYVPVLSVLLVFRAITGLTNSTSATVAAALADVTPVEDRTRRFGYLNACYGIGLFVGPFSGGVLSEIRLEAPYVLASALALTGVVLALRLPSRNGKALAEYGRVIINPLRHLPWIGAMGLVPVALVYFAVRFSFESPNALWAIYTTERFGFTPSTIGLTVSLAGLFYTIVQLFLAGPIAGRIGVTGMAMLGVGVDATSMIVLAFTSTAWVIFPLLAPLNFGNIAIPAFQSLMSRKVDSTQQGRLQGALSSVVALAAVISPLACSAVYSVTSASALPGAAWLLPSAVYALTVPIWLISRRSAKRGNAPPAGAEAR</sequence>
<feature type="transmembrane region" description="Helical" evidence="6">
    <location>
        <begin position="166"/>
        <end position="185"/>
    </location>
</feature>
<feature type="transmembrane region" description="Helical" evidence="6">
    <location>
        <begin position="245"/>
        <end position="265"/>
    </location>
</feature>
<keyword evidence="3 6" id="KW-0812">Transmembrane</keyword>
<dbReference type="PANTHER" id="PTHR23507">
    <property type="entry name" value="ZGC:174356"/>
    <property type="match status" value="1"/>
</dbReference>
<dbReference type="RefSeq" id="WP_080920852.1">
    <property type="nucleotide sequence ID" value="NZ_MDET01000034.1"/>
</dbReference>
<dbReference type="OrthoDB" id="9764259at2"/>
<feature type="transmembrane region" description="Helical" evidence="6">
    <location>
        <begin position="305"/>
        <end position="327"/>
    </location>
</feature>
<dbReference type="InterPro" id="IPR011701">
    <property type="entry name" value="MFS"/>
</dbReference>
<feature type="transmembrane region" description="Helical" evidence="6">
    <location>
        <begin position="80"/>
        <end position="100"/>
    </location>
</feature>
<feature type="transmembrane region" description="Helical" evidence="6">
    <location>
        <begin position="277"/>
        <end position="299"/>
    </location>
</feature>
<dbReference type="Proteomes" id="UP000191905">
    <property type="component" value="Unassembled WGS sequence"/>
</dbReference>
<feature type="domain" description="Major facilitator superfamily (MFS) profile" evidence="7">
    <location>
        <begin position="1"/>
        <end position="397"/>
    </location>
</feature>
<feature type="transmembrane region" description="Helical" evidence="6">
    <location>
        <begin position="374"/>
        <end position="391"/>
    </location>
</feature>
<dbReference type="PANTHER" id="PTHR23507:SF1">
    <property type="entry name" value="FI18259P1-RELATED"/>
    <property type="match status" value="1"/>
</dbReference>
<evidence type="ECO:0000313" key="8">
    <source>
        <dbReference type="EMBL" id="OQM74232.1"/>
    </source>
</evidence>
<dbReference type="GO" id="GO:0016020">
    <property type="term" value="C:membrane"/>
    <property type="evidence" value="ECO:0007669"/>
    <property type="project" value="UniProtKB-SubCell"/>
</dbReference>
<protein>
    <recommendedName>
        <fullName evidence="7">Major facilitator superfamily (MFS) profile domain-containing protein</fullName>
    </recommendedName>
</protein>
<keyword evidence="5 6" id="KW-0472">Membrane</keyword>
<dbReference type="GO" id="GO:0022857">
    <property type="term" value="F:transmembrane transporter activity"/>
    <property type="evidence" value="ECO:0007669"/>
    <property type="project" value="InterPro"/>
</dbReference>
<dbReference type="InterPro" id="IPR036259">
    <property type="entry name" value="MFS_trans_sf"/>
</dbReference>
<dbReference type="PROSITE" id="PS50850">
    <property type="entry name" value="MFS"/>
    <property type="match status" value="1"/>
</dbReference>
<evidence type="ECO:0000256" key="2">
    <source>
        <dbReference type="ARBA" id="ARBA00004236"/>
    </source>
</evidence>
<feature type="transmembrane region" description="Helical" evidence="6">
    <location>
        <begin position="339"/>
        <end position="362"/>
    </location>
</feature>
<keyword evidence="4 6" id="KW-1133">Transmembrane helix</keyword>
<dbReference type="AlphaFoldDB" id="A0A1V8RM08"/>
<proteinExistence type="predicted"/>
<dbReference type="PRINTS" id="PR01035">
    <property type="entry name" value="TCRTETA"/>
</dbReference>
<evidence type="ECO:0000256" key="5">
    <source>
        <dbReference type="ARBA" id="ARBA00023136"/>
    </source>
</evidence>
<feature type="transmembrane region" description="Helical" evidence="6">
    <location>
        <begin position="46"/>
        <end position="68"/>
    </location>
</feature>
<dbReference type="EMBL" id="MDET01000034">
    <property type="protein sequence ID" value="OQM74232.1"/>
    <property type="molecule type" value="Genomic_DNA"/>
</dbReference>
<reference evidence="8 9" key="1">
    <citation type="journal article" date="2016" name="Int. J. Syst. Evol. Microbiol.">
        <title>Pseudaminobacter manganicus sp. nov., isolated from sludge of a manganese mine.</title>
        <authorList>
            <person name="Li J."/>
            <person name="Huang J."/>
            <person name="Liao S."/>
            <person name="Wang G."/>
        </authorList>
    </citation>
    <scope>NUCLEOTIDE SEQUENCE [LARGE SCALE GENOMIC DNA]</scope>
    <source>
        <strain evidence="8 9">JH-7</strain>
    </source>
</reference>
<dbReference type="STRING" id="1873176.BFN67_05110"/>
<name>A0A1V8RM08_9HYPH</name>
<feature type="transmembrane region" description="Helical" evidence="6">
    <location>
        <begin position="106"/>
        <end position="126"/>
    </location>
</feature>
<evidence type="ECO:0000256" key="1">
    <source>
        <dbReference type="ARBA" id="ARBA00004141"/>
    </source>
</evidence>
<accession>A0A1V8RM08</accession>
<evidence type="ECO:0000256" key="6">
    <source>
        <dbReference type="SAM" id="Phobius"/>
    </source>
</evidence>